<dbReference type="InterPro" id="IPR013328">
    <property type="entry name" value="6PGD_dom2"/>
</dbReference>
<dbReference type="InterPro" id="IPR036291">
    <property type="entry name" value="NAD(P)-bd_dom_sf"/>
</dbReference>
<sequence>MTLNATTSLPAHVQRPAYPRDELRPGILHLGLGAFHRAHQAVYTDDALNADFGPWGIVAVNLRSPKPVQDLQAQDGLFSVVTRSADGDSARVIGATCDWACAAEDPDAVLAHLADARIRIVTLTVTEKAYGLDPDTGGLDHAHPSVAADLQHPERPTGPIGWLVEGLRLRRDAGTAPFTVLCCDNLPSNGRVVRRLVLELAEARDPALAEWIADHVAFPCSMVDRIVPAATDDTRARAAALLGTQDALAIETEPFIQWVIEDRFPQGRPDWQAGGAVFASKVEPYEKMKLRLLNGAHTLIAHLGVLNGLEHVRDVMAVPQLAALARAHMAAAVQTLDPVPGIDLDAYMDDLIARFANPAIAHRNLQIAMDTTQKLPQRLLSPAVDALAAGDDAAAFARAVGIWIAALKHRGEADDPRKDDLIAAVQAMPEGDASAPFFAIPGLFPQALSGNRDWRDRVNAAIAEWSRA</sequence>
<dbReference type="Gene3D" id="3.40.50.720">
    <property type="entry name" value="NAD(P)-binding Rossmann-like Domain"/>
    <property type="match status" value="1"/>
</dbReference>
<dbReference type="AlphaFoldDB" id="A0A6L6IX88"/>
<dbReference type="InterPro" id="IPR050988">
    <property type="entry name" value="Mannitol_DH/Oxidoreductase"/>
</dbReference>
<gene>
    <name evidence="5" type="ORF">GL284_09405</name>
</gene>
<dbReference type="SUPFAM" id="SSF51735">
    <property type="entry name" value="NAD(P)-binding Rossmann-fold domains"/>
    <property type="match status" value="1"/>
</dbReference>
<dbReference type="GO" id="GO:0016616">
    <property type="term" value="F:oxidoreductase activity, acting on the CH-OH group of donors, NAD or NADP as acceptor"/>
    <property type="evidence" value="ECO:0007669"/>
    <property type="project" value="TreeGrafter"/>
</dbReference>
<dbReference type="InterPro" id="IPR000669">
    <property type="entry name" value="Mannitol_DH"/>
</dbReference>
<dbReference type="SUPFAM" id="SSF48179">
    <property type="entry name" value="6-phosphogluconate dehydrogenase C-terminal domain-like"/>
    <property type="match status" value="1"/>
</dbReference>
<dbReference type="PANTHER" id="PTHR43362:SF1">
    <property type="entry name" value="MANNITOL DEHYDROGENASE 2-RELATED"/>
    <property type="match status" value="1"/>
</dbReference>
<dbReference type="InterPro" id="IPR013118">
    <property type="entry name" value="Mannitol_DH_C"/>
</dbReference>
<dbReference type="InterPro" id="IPR013131">
    <property type="entry name" value="Mannitol_DH_N"/>
</dbReference>
<dbReference type="Gene3D" id="1.10.1040.10">
    <property type="entry name" value="N-(1-d-carboxylethyl)-l-norvaline Dehydrogenase, domain 2"/>
    <property type="match status" value="1"/>
</dbReference>
<evidence type="ECO:0000313" key="5">
    <source>
        <dbReference type="EMBL" id="MTH64489.1"/>
    </source>
</evidence>
<dbReference type="InterPro" id="IPR023027">
    <property type="entry name" value="Mannitol_DH_CS"/>
</dbReference>
<protein>
    <submittedName>
        <fullName evidence="5">Mannitol dehydrogenase family protein</fullName>
    </submittedName>
</protein>
<comment type="caution">
    <text evidence="5">The sequence shown here is derived from an EMBL/GenBank/DDBJ whole genome shotgun (WGS) entry which is preliminary data.</text>
</comment>
<reference evidence="5 6" key="1">
    <citation type="submission" date="2019-11" db="EMBL/GenBank/DDBJ databases">
        <authorList>
            <person name="Dong K."/>
        </authorList>
    </citation>
    <scope>NUCLEOTIDE SEQUENCE [LARGE SCALE GENOMIC DNA]</scope>
    <source>
        <strain evidence="5 6">DK608</strain>
    </source>
</reference>
<feature type="domain" description="Mannitol dehydrogenase C-terminal" evidence="4">
    <location>
        <begin position="281"/>
        <end position="410"/>
    </location>
</feature>
<evidence type="ECO:0000259" key="4">
    <source>
        <dbReference type="Pfam" id="PF08125"/>
    </source>
</evidence>
<proteinExistence type="predicted"/>
<dbReference type="GO" id="GO:0019594">
    <property type="term" value="P:mannitol metabolic process"/>
    <property type="evidence" value="ECO:0007669"/>
    <property type="project" value="InterPro"/>
</dbReference>
<keyword evidence="2" id="KW-0520">NAD</keyword>
<keyword evidence="1" id="KW-0560">Oxidoreductase</keyword>
<dbReference type="PRINTS" id="PR00084">
    <property type="entry name" value="MTLDHDRGNASE"/>
</dbReference>
<dbReference type="EMBL" id="WMII01000007">
    <property type="protein sequence ID" value="MTH64489.1"/>
    <property type="molecule type" value="Genomic_DNA"/>
</dbReference>
<dbReference type="Pfam" id="PF01232">
    <property type="entry name" value="Mannitol_dh"/>
    <property type="match status" value="1"/>
</dbReference>
<evidence type="ECO:0000259" key="3">
    <source>
        <dbReference type="Pfam" id="PF01232"/>
    </source>
</evidence>
<evidence type="ECO:0000256" key="1">
    <source>
        <dbReference type="ARBA" id="ARBA00023002"/>
    </source>
</evidence>
<dbReference type="Pfam" id="PF08125">
    <property type="entry name" value="Mannitol_dh_C"/>
    <property type="match status" value="1"/>
</dbReference>
<accession>A0A6L6IX88</accession>
<dbReference type="InterPro" id="IPR008927">
    <property type="entry name" value="6-PGluconate_DH-like_C_sf"/>
</dbReference>
<feature type="domain" description="Mannitol dehydrogenase N-terminal" evidence="3">
    <location>
        <begin position="26"/>
        <end position="272"/>
    </location>
</feature>
<name>A0A6L6IX88_9RHOB</name>
<dbReference type="RefSeq" id="WP_155044346.1">
    <property type="nucleotide sequence ID" value="NZ_WMIH01000007.1"/>
</dbReference>
<dbReference type="Proteomes" id="UP000478740">
    <property type="component" value="Unassembled WGS sequence"/>
</dbReference>
<dbReference type="PANTHER" id="PTHR43362">
    <property type="entry name" value="MANNITOL DEHYDROGENASE DSF1-RELATED"/>
    <property type="match status" value="1"/>
</dbReference>
<evidence type="ECO:0000256" key="2">
    <source>
        <dbReference type="ARBA" id="ARBA00023027"/>
    </source>
</evidence>
<evidence type="ECO:0000313" key="6">
    <source>
        <dbReference type="Proteomes" id="UP000478740"/>
    </source>
</evidence>
<dbReference type="PROSITE" id="PS00974">
    <property type="entry name" value="MANNITOL_DHGENASE"/>
    <property type="match status" value="1"/>
</dbReference>
<organism evidence="5 6">
    <name type="scientific">Paracoccus shanxieyensis</name>
    <dbReference type="NCBI Taxonomy" id="2675752"/>
    <lineage>
        <taxon>Bacteria</taxon>
        <taxon>Pseudomonadati</taxon>
        <taxon>Pseudomonadota</taxon>
        <taxon>Alphaproteobacteria</taxon>
        <taxon>Rhodobacterales</taxon>
        <taxon>Paracoccaceae</taxon>
        <taxon>Paracoccus</taxon>
    </lineage>
</organism>
<keyword evidence="6" id="KW-1185">Reference proteome</keyword>